<reference evidence="1" key="1">
    <citation type="submission" date="2020-06" db="EMBL/GenBank/DDBJ databases">
        <authorList>
            <person name="Li T."/>
            <person name="Hu X."/>
            <person name="Zhang T."/>
            <person name="Song X."/>
            <person name="Zhang H."/>
            <person name="Dai N."/>
            <person name="Sheng W."/>
            <person name="Hou X."/>
            <person name="Wei L."/>
        </authorList>
    </citation>
    <scope>NUCLEOTIDE SEQUENCE</scope>
    <source>
        <strain evidence="1">G02</strain>
        <tissue evidence="1">Leaf</tissue>
    </source>
</reference>
<evidence type="ECO:0008006" key="2">
    <source>
        <dbReference type="Google" id="ProtNLM"/>
    </source>
</evidence>
<dbReference type="AlphaFoldDB" id="A0AAW2VL35"/>
<proteinExistence type="predicted"/>
<dbReference type="PANTHER" id="PTHR33623:SF17">
    <property type="entry name" value="DUF4378 DOMAIN-CONTAINING PROTEIN"/>
    <property type="match status" value="1"/>
</dbReference>
<accession>A0AAW2VL35</accession>
<sequence>MALLSCENRPMMLKDFLRDDSHTSISNGFPINPRMNSRVLISSQPNKPSGVLIRSRSKKVAETTISAIHKVINVVKLFQFGSVRSPLVLPRSISRKFPKSRDHRNVVDISDLPEVKVKVKDILRWKSFRDLVEDDPVPLDVPASPNRSTTGTTTSCSQRSSWCDSDFTVEDLPPWGGETEQFLGKKCFLGQPADRKSKGDWLIFEEMEQQSPVSVLDSPFRQVEEFLSPSHPTLANLETMLTRRPIQEPKLTRKLSFKEEIAVSETANAAEEKAKQLLSHLIVETDKNQEDYLTIWDFFMHELSTKGKSNDGEFDSGIVKTAKAWMNGEYDELYEWEVEDKRMAYVKDMEKGVCWHKFEQDQEEMSLELQDKMLEDLVNELLADFLGK</sequence>
<evidence type="ECO:0000313" key="1">
    <source>
        <dbReference type="EMBL" id="KAL0428942.1"/>
    </source>
</evidence>
<organism evidence="1">
    <name type="scientific">Sesamum radiatum</name>
    <name type="common">Black benniseed</name>
    <dbReference type="NCBI Taxonomy" id="300843"/>
    <lineage>
        <taxon>Eukaryota</taxon>
        <taxon>Viridiplantae</taxon>
        <taxon>Streptophyta</taxon>
        <taxon>Embryophyta</taxon>
        <taxon>Tracheophyta</taxon>
        <taxon>Spermatophyta</taxon>
        <taxon>Magnoliopsida</taxon>
        <taxon>eudicotyledons</taxon>
        <taxon>Gunneridae</taxon>
        <taxon>Pentapetalae</taxon>
        <taxon>asterids</taxon>
        <taxon>lamiids</taxon>
        <taxon>Lamiales</taxon>
        <taxon>Pedaliaceae</taxon>
        <taxon>Sesamum</taxon>
    </lineage>
</organism>
<name>A0AAW2VL35_SESRA</name>
<dbReference type="EMBL" id="JACGWJ010000003">
    <property type="protein sequence ID" value="KAL0428942.1"/>
    <property type="molecule type" value="Genomic_DNA"/>
</dbReference>
<dbReference type="PANTHER" id="PTHR33623">
    <property type="entry name" value="OS04G0572500 PROTEIN"/>
    <property type="match status" value="1"/>
</dbReference>
<comment type="caution">
    <text evidence="1">The sequence shown here is derived from an EMBL/GenBank/DDBJ whole genome shotgun (WGS) entry which is preliminary data.</text>
</comment>
<protein>
    <recommendedName>
        <fullName evidence="2">DUF4378 domain-containing protein</fullName>
    </recommendedName>
</protein>
<reference evidence="1" key="2">
    <citation type="journal article" date="2024" name="Plant">
        <title>Genomic evolution and insights into agronomic trait innovations of Sesamum species.</title>
        <authorList>
            <person name="Miao H."/>
            <person name="Wang L."/>
            <person name="Qu L."/>
            <person name="Liu H."/>
            <person name="Sun Y."/>
            <person name="Le M."/>
            <person name="Wang Q."/>
            <person name="Wei S."/>
            <person name="Zheng Y."/>
            <person name="Lin W."/>
            <person name="Duan Y."/>
            <person name="Cao H."/>
            <person name="Xiong S."/>
            <person name="Wang X."/>
            <person name="Wei L."/>
            <person name="Li C."/>
            <person name="Ma Q."/>
            <person name="Ju M."/>
            <person name="Zhao R."/>
            <person name="Li G."/>
            <person name="Mu C."/>
            <person name="Tian Q."/>
            <person name="Mei H."/>
            <person name="Zhang T."/>
            <person name="Gao T."/>
            <person name="Zhang H."/>
        </authorList>
    </citation>
    <scope>NUCLEOTIDE SEQUENCE</scope>
    <source>
        <strain evidence="1">G02</strain>
    </source>
</reference>
<gene>
    <name evidence="1" type="ORF">Sradi_0520200</name>
</gene>